<reference evidence="7 8" key="2">
    <citation type="submission" date="2018-11" db="EMBL/GenBank/DDBJ databases">
        <authorList>
            <consortium name="Pathogen Informatics"/>
        </authorList>
    </citation>
    <scope>NUCLEOTIDE SEQUENCE [LARGE SCALE GENOMIC DNA]</scope>
    <source>
        <strain evidence="7 8">Egypt</strain>
    </source>
</reference>
<comment type="function">
    <text evidence="6">Forms chloride channels.</text>
</comment>
<dbReference type="InterPro" id="IPR000615">
    <property type="entry name" value="Bestrophin"/>
</dbReference>
<gene>
    <name evidence="7" type="ORF">ECPE_LOCUS4941</name>
</gene>
<keyword evidence="6" id="KW-0407">Ion channel</keyword>
<dbReference type="WBParaSite" id="ECPE_0000495301-mRNA-1">
    <property type="protein sequence ID" value="ECPE_0000495301-mRNA-1"/>
    <property type="gene ID" value="ECPE_0000495301"/>
</dbReference>
<reference evidence="9" key="1">
    <citation type="submission" date="2016-06" db="UniProtKB">
        <authorList>
            <consortium name="WormBaseParasite"/>
        </authorList>
    </citation>
    <scope>IDENTIFICATION</scope>
</reference>
<dbReference type="EMBL" id="UZAN01041776">
    <property type="protein sequence ID" value="VDP74074.1"/>
    <property type="molecule type" value="Genomic_DNA"/>
</dbReference>
<keyword evidence="4 6" id="KW-0472">Membrane</keyword>
<evidence type="ECO:0000256" key="6">
    <source>
        <dbReference type="RuleBase" id="RU363126"/>
    </source>
</evidence>
<dbReference type="GO" id="GO:0005886">
    <property type="term" value="C:plasma membrane"/>
    <property type="evidence" value="ECO:0007669"/>
    <property type="project" value="UniProtKB-SubCell"/>
</dbReference>
<dbReference type="PANTHER" id="PTHR10736:SF65">
    <property type="entry name" value="BESTROPHIN 1, ISOFORM C-RELATED"/>
    <property type="match status" value="1"/>
</dbReference>
<dbReference type="Pfam" id="PF01062">
    <property type="entry name" value="Bestrophin"/>
    <property type="match status" value="1"/>
</dbReference>
<evidence type="ECO:0000256" key="5">
    <source>
        <dbReference type="ARBA" id="ARBA00034769"/>
    </source>
</evidence>
<keyword evidence="3 6" id="KW-1133">Transmembrane helix</keyword>
<evidence type="ECO:0000313" key="9">
    <source>
        <dbReference type="WBParaSite" id="ECPE_0000495301-mRNA-1"/>
    </source>
</evidence>
<accession>A0A183ADA6</accession>
<dbReference type="InterPro" id="IPR021134">
    <property type="entry name" value="Bestrophin-like"/>
</dbReference>
<evidence type="ECO:0000313" key="7">
    <source>
        <dbReference type="EMBL" id="VDP74074.1"/>
    </source>
</evidence>
<evidence type="ECO:0000256" key="2">
    <source>
        <dbReference type="ARBA" id="ARBA00022692"/>
    </source>
</evidence>
<dbReference type="GO" id="GO:0005254">
    <property type="term" value="F:chloride channel activity"/>
    <property type="evidence" value="ECO:0007669"/>
    <property type="project" value="UniProtKB-KW"/>
</dbReference>
<proteinExistence type="inferred from homology"/>
<keyword evidence="6" id="KW-0868">Chloride</keyword>
<feature type="transmembrane region" description="Helical" evidence="6">
    <location>
        <begin position="74"/>
        <end position="96"/>
    </location>
</feature>
<keyword evidence="6" id="KW-0406">Ion transport</keyword>
<dbReference type="OrthoDB" id="201595at2759"/>
<dbReference type="PANTHER" id="PTHR10736">
    <property type="entry name" value="BESTROPHIN"/>
    <property type="match status" value="1"/>
</dbReference>
<comment type="similarity">
    <text evidence="5 6">Belongs to the anion channel-forming bestrophin (TC 1.A.46) family. Calcium-sensitive chloride channel subfamily.</text>
</comment>
<evidence type="ECO:0000256" key="3">
    <source>
        <dbReference type="ARBA" id="ARBA00022989"/>
    </source>
</evidence>
<keyword evidence="8" id="KW-1185">Reference proteome</keyword>
<keyword evidence="6" id="KW-1003">Cell membrane</keyword>
<keyword evidence="6" id="KW-0813">Transport</keyword>
<keyword evidence="6" id="KW-0869">Chloride channel</keyword>
<protein>
    <recommendedName>
        <fullName evidence="6">Bestrophin homolog</fullName>
    </recommendedName>
</protein>
<dbReference type="GO" id="GO:0034707">
    <property type="term" value="C:chloride channel complex"/>
    <property type="evidence" value="ECO:0007669"/>
    <property type="project" value="UniProtKB-KW"/>
</dbReference>
<comment type="subcellular location">
    <subcellularLocation>
        <location evidence="6">Cell membrane</location>
        <topology evidence="6">Multi-pass membrane protein</topology>
    </subcellularLocation>
    <subcellularLocation>
        <location evidence="1">Membrane</location>
    </subcellularLocation>
</comment>
<evidence type="ECO:0000313" key="8">
    <source>
        <dbReference type="Proteomes" id="UP000272942"/>
    </source>
</evidence>
<dbReference type="Proteomes" id="UP000272942">
    <property type="component" value="Unassembled WGS sequence"/>
</dbReference>
<feature type="transmembrane region" description="Helical" evidence="6">
    <location>
        <begin position="108"/>
        <end position="126"/>
    </location>
</feature>
<organism evidence="9">
    <name type="scientific">Echinostoma caproni</name>
    <dbReference type="NCBI Taxonomy" id="27848"/>
    <lineage>
        <taxon>Eukaryota</taxon>
        <taxon>Metazoa</taxon>
        <taxon>Spiralia</taxon>
        <taxon>Lophotrochozoa</taxon>
        <taxon>Platyhelminthes</taxon>
        <taxon>Trematoda</taxon>
        <taxon>Digenea</taxon>
        <taxon>Plagiorchiida</taxon>
        <taxon>Echinostomata</taxon>
        <taxon>Echinostomatoidea</taxon>
        <taxon>Echinostomatidae</taxon>
        <taxon>Echinostoma</taxon>
    </lineage>
</organism>
<evidence type="ECO:0000256" key="1">
    <source>
        <dbReference type="ARBA" id="ARBA00004370"/>
    </source>
</evidence>
<sequence length="245" mass="28048">MTDEELDVLSETQPTEYQLYFVPLVWAMNIITKARQEGHIRFDRAVEILTEEITSFRGKLGTIFAYDWVNPPLVYTQMATIVVYSYFLACLFAWQYLDPSKGYPGYDIDMYVPIFGLLRFFFYIGWLKVAESLINPFGEDVDDFEIEYLIERNLNVSYLIVDEMHHEHPDLVRDAFWGTTDVALPDFFKGTEPGAGDNEPAGPANEGDRFTGSLAKLDLSERRPSLAFWRGASASKPFLSTTSLK</sequence>
<dbReference type="AlphaFoldDB" id="A0A183ADA6"/>
<keyword evidence="2 6" id="KW-0812">Transmembrane</keyword>
<name>A0A183ADA6_9TREM</name>
<evidence type="ECO:0000256" key="4">
    <source>
        <dbReference type="ARBA" id="ARBA00023136"/>
    </source>
</evidence>